<dbReference type="AlphaFoldDB" id="A0AAV6TM81"/>
<dbReference type="Proteomes" id="UP000827092">
    <property type="component" value="Unassembled WGS sequence"/>
</dbReference>
<proteinExistence type="predicted"/>
<name>A0AAV6TM81_9ARAC</name>
<reference evidence="2 3" key="1">
    <citation type="journal article" date="2022" name="Nat. Ecol. Evol.">
        <title>A masculinizing supergene underlies an exaggerated male reproductive morph in a spider.</title>
        <authorList>
            <person name="Hendrickx F."/>
            <person name="De Corte Z."/>
            <person name="Sonet G."/>
            <person name="Van Belleghem S.M."/>
            <person name="Kostlbacher S."/>
            <person name="Vangestel C."/>
        </authorList>
    </citation>
    <scope>NUCLEOTIDE SEQUENCE [LARGE SCALE GENOMIC DNA]</scope>
    <source>
        <strain evidence="2">W744_W776</strain>
    </source>
</reference>
<evidence type="ECO:0000256" key="1">
    <source>
        <dbReference type="SAM" id="Phobius"/>
    </source>
</evidence>
<keyword evidence="1" id="KW-1133">Transmembrane helix</keyword>
<comment type="caution">
    <text evidence="2">The sequence shown here is derived from an EMBL/GenBank/DDBJ whole genome shotgun (WGS) entry which is preliminary data.</text>
</comment>
<evidence type="ECO:0000313" key="3">
    <source>
        <dbReference type="Proteomes" id="UP000827092"/>
    </source>
</evidence>
<feature type="transmembrane region" description="Helical" evidence="1">
    <location>
        <begin position="26"/>
        <end position="52"/>
    </location>
</feature>
<keyword evidence="1" id="KW-0472">Membrane</keyword>
<feature type="transmembrane region" description="Helical" evidence="1">
    <location>
        <begin position="58"/>
        <end position="80"/>
    </location>
</feature>
<protein>
    <submittedName>
        <fullName evidence="2">Uncharacterized protein</fullName>
    </submittedName>
</protein>
<accession>A0AAV6TM81</accession>
<sequence length="140" mass="15576">MDRDYLVVQAATRRPRVMSTKPKSKLVLKLALFLVALTGLAFLAVAVVYLVFDLQQKRFVYLYIGLFLVLEGVVIVISFWPKACQVLRPKSSMSQAQGSHPVLSEDLIENLDDVEPSSEVSPHTSDSAPHILERHVTTGI</sequence>
<organism evidence="2 3">
    <name type="scientific">Oedothorax gibbosus</name>
    <dbReference type="NCBI Taxonomy" id="931172"/>
    <lineage>
        <taxon>Eukaryota</taxon>
        <taxon>Metazoa</taxon>
        <taxon>Ecdysozoa</taxon>
        <taxon>Arthropoda</taxon>
        <taxon>Chelicerata</taxon>
        <taxon>Arachnida</taxon>
        <taxon>Araneae</taxon>
        <taxon>Araneomorphae</taxon>
        <taxon>Entelegynae</taxon>
        <taxon>Araneoidea</taxon>
        <taxon>Linyphiidae</taxon>
        <taxon>Erigoninae</taxon>
        <taxon>Oedothorax</taxon>
    </lineage>
</organism>
<keyword evidence="1" id="KW-0812">Transmembrane</keyword>
<dbReference type="EMBL" id="JAFNEN010002260">
    <property type="protein sequence ID" value="KAG8172897.1"/>
    <property type="molecule type" value="Genomic_DNA"/>
</dbReference>
<gene>
    <name evidence="2" type="ORF">JTE90_016344</name>
</gene>
<evidence type="ECO:0000313" key="2">
    <source>
        <dbReference type="EMBL" id="KAG8172897.1"/>
    </source>
</evidence>
<keyword evidence="3" id="KW-1185">Reference proteome</keyword>